<dbReference type="PANTHER" id="PTHR37042:SF4">
    <property type="entry name" value="OUTER MEMBRANE PROTEIN RV1973"/>
    <property type="match status" value="1"/>
</dbReference>
<evidence type="ECO:0000313" key="4">
    <source>
        <dbReference type="Proteomes" id="UP000267164"/>
    </source>
</evidence>
<name>A0A386Z7Z5_9NOCA</name>
<dbReference type="OrthoDB" id="5196392at2"/>
<reference evidence="3 4" key="1">
    <citation type="submission" date="2018-09" db="EMBL/GenBank/DDBJ databases">
        <title>Nocardia yunnanensis sp. nov., an actinomycete isolated from a soil sample.</title>
        <authorList>
            <person name="Zhang J."/>
        </authorList>
    </citation>
    <scope>NUCLEOTIDE SEQUENCE [LARGE SCALE GENOMIC DNA]</scope>
    <source>
        <strain evidence="3 4">CFHS0054</strain>
    </source>
</reference>
<evidence type="ECO:0000313" key="3">
    <source>
        <dbReference type="EMBL" id="AYF73297.1"/>
    </source>
</evidence>
<dbReference type="RefSeq" id="WP_120735233.1">
    <property type="nucleotide sequence ID" value="NZ_CP032568.1"/>
</dbReference>
<evidence type="ECO:0000256" key="1">
    <source>
        <dbReference type="ARBA" id="ARBA00004370"/>
    </source>
</evidence>
<protein>
    <submittedName>
        <fullName evidence="3">H domain protein</fullName>
    </submittedName>
</protein>
<keyword evidence="2" id="KW-0472">Membrane</keyword>
<proteinExistence type="predicted"/>
<dbReference type="GO" id="GO:0016020">
    <property type="term" value="C:membrane"/>
    <property type="evidence" value="ECO:0007669"/>
    <property type="project" value="UniProtKB-SubCell"/>
</dbReference>
<dbReference type="KEGG" id="nyu:D7D52_04815"/>
<accession>A0A386Z7Z5</accession>
<comment type="subcellular location">
    <subcellularLocation>
        <location evidence="1">Membrane</location>
    </subcellularLocation>
</comment>
<sequence length="162" mass="17810">MKFDKRSLLIAVAALLFVAAVTVGSLTGYRFWSDRQAEQNRTSAVAVAQNTVEELFSYDFDTADSALPKVADKLTSGYRDSYLKVIHDQAIPTAKEKKLSVQTVVHAAGVIATTRDSATVLVVANQRFTRSDSPQETITSDRLQVELTKKSGNWLISDIKTL</sequence>
<organism evidence="3 4">
    <name type="scientific">Nocardia yunnanensis</name>
    <dbReference type="NCBI Taxonomy" id="2382165"/>
    <lineage>
        <taxon>Bacteria</taxon>
        <taxon>Bacillati</taxon>
        <taxon>Actinomycetota</taxon>
        <taxon>Actinomycetes</taxon>
        <taxon>Mycobacteriales</taxon>
        <taxon>Nocardiaceae</taxon>
        <taxon>Nocardia</taxon>
    </lineage>
</organism>
<dbReference type="PANTHER" id="PTHR37042">
    <property type="entry name" value="OUTER MEMBRANE PROTEIN RV1973"/>
    <property type="match status" value="1"/>
</dbReference>
<keyword evidence="4" id="KW-1185">Reference proteome</keyword>
<dbReference type="EMBL" id="CP032568">
    <property type="protein sequence ID" value="AYF73297.1"/>
    <property type="molecule type" value="Genomic_DNA"/>
</dbReference>
<gene>
    <name evidence="3" type="ORF">D7D52_04815</name>
</gene>
<dbReference type="AlphaFoldDB" id="A0A386Z7Z5"/>
<evidence type="ECO:0000256" key="2">
    <source>
        <dbReference type="ARBA" id="ARBA00023136"/>
    </source>
</evidence>
<dbReference type="Proteomes" id="UP000267164">
    <property type="component" value="Chromosome"/>
</dbReference>